<keyword evidence="5 8" id="KW-0472">Membrane</keyword>
<comment type="caution">
    <text evidence="9">The sequence shown here is derived from an EMBL/GenBank/DDBJ whole genome shotgun (WGS) entry which is preliminary data.</text>
</comment>
<dbReference type="SUPFAM" id="SSF47928">
    <property type="entry name" value="N-terminal domain of the delta subunit of the F1F0-ATP synthase"/>
    <property type="match status" value="1"/>
</dbReference>
<dbReference type="PANTHER" id="PTHR11910">
    <property type="entry name" value="ATP SYNTHASE DELTA CHAIN"/>
    <property type="match status" value="1"/>
</dbReference>
<keyword evidence="7 8" id="KW-0066">ATP synthesis</keyword>
<dbReference type="Proteomes" id="UP000632498">
    <property type="component" value="Unassembled WGS sequence"/>
</dbReference>
<keyword evidence="3 8" id="KW-0375">Hydrogen ion transport</keyword>
<keyword evidence="2 8" id="KW-0813">Transport</keyword>
<accession>A0A917C547</accession>
<comment type="similarity">
    <text evidence="8">Belongs to the ATPase delta chain family.</text>
</comment>
<dbReference type="GO" id="GO:0045259">
    <property type="term" value="C:proton-transporting ATP synthase complex"/>
    <property type="evidence" value="ECO:0007669"/>
    <property type="project" value="UniProtKB-KW"/>
</dbReference>
<reference evidence="9" key="2">
    <citation type="submission" date="2020-09" db="EMBL/GenBank/DDBJ databases">
        <authorList>
            <person name="Sun Q."/>
            <person name="Zhou Y."/>
        </authorList>
    </citation>
    <scope>NUCLEOTIDE SEQUENCE</scope>
    <source>
        <strain evidence="9">CGMCC 1.15254</strain>
    </source>
</reference>
<dbReference type="NCBIfam" id="TIGR01145">
    <property type="entry name" value="ATP_synt_delta"/>
    <property type="match status" value="1"/>
</dbReference>
<evidence type="ECO:0000256" key="1">
    <source>
        <dbReference type="ARBA" id="ARBA00004370"/>
    </source>
</evidence>
<proteinExistence type="inferred from homology"/>
<comment type="function">
    <text evidence="8">F(1)F(0) ATP synthase produces ATP from ADP in the presence of a proton or sodium gradient. F-type ATPases consist of two structural domains, F(1) containing the extramembraneous catalytic core and F(0) containing the membrane proton channel, linked together by a central stalk and a peripheral stalk. During catalysis, ATP synthesis in the catalytic domain of F(1) is coupled via a rotary mechanism of the central stalk subunits to proton translocation.</text>
</comment>
<dbReference type="GO" id="GO:0005886">
    <property type="term" value="C:plasma membrane"/>
    <property type="evidence" value="ECO:0007669"/>
    <property type="project" value="UniProtKB-SubCell"/>
</dbReference>
<keyword evidence="6 8" id="KW-0139">CF(1)</keyword>
<dbReference type="Pfam" id="PF00213">
    <property type="entry name" value="OSCP"/>
    <property type="match status" value="1"/>
</dbReference>
<dbReference type="Gene3D" id="1.10.520.20">
    <property type="entry name" value="N-terminal domain of the delta subunit of the F1F0-ATP synthase"/>
    <property type="match status" value="1"/>
</dbReference>
<dbReference type="InterPro" id="IPR020781">
    <property type="entry name" value="ATPase_OSCP/d_CS"/>
</dbReference>
<dbReference type="NCBIfam" id="NF004402">
    <property type="entry name" value="PRK05758.2-2"/>
    <property type="match status" value="1"/>
</dbReference>
<evidence type="ECO:0000313" key="10">
    <source>
        <dbReference type="Proteomes" id="UP000632498"/>
    </source>
</evidence>
<dbReference type="EMBL" id="BMHV01000025">
    <property type="protein sequence ID" value="GGF72633.1"/>
    <property type="molecule type" value="Genomic_DNA"/>
</dbReference>
<dbReference type="NCBIfam" id="NF004406">
    <property type="entry name" value="PRK05758.3-2"/>
    <property type="match status" value="1"/>
</dbReference>
<dbReference type="PRINTS" id="PR00125">
    <property type="entry name" value="ATPASEDELTA"/>
</dbReference>
<evidence type="ECO:0000256" key="8">
    <source>
        <dbReference type="HAMAP-Rule" id="MF_01416"/>
    </source>
</evidence>
<evidence type="ECO:0000256" key="7">
    <source>
        <dbReference type="ARBA" id="ARBA00023310"/>
    </source>
</evidence>
<comment type="subcellular location">
    <subcellularLocation>
        <location evidence="8">Cell membrane</location>
        <topology evidence="8">Peripheral membrane protein</topology>
    </subcellularLocation>
    <subcellularLocation>
        <location evidence="1">Membrane</location>
    </subcellularLocation>
</comment>
<sequence>MASKAQGASGLAGRYANALFELAVDNGAVDQVAQDLSDLSAMLSESEDLTKLVLSPVIAREEQGRAMTAVMDKAQISDLTKRFIGVVAQNRRLFELEGMILAFQSLLAAHKGEVSAEVTSAKKLTQKQVDSLTASLKEAIGSDVAVEQKVDSALLGGLIVKVGSRMVDSSLRTKLQHLQLAMKGVG</sequence>
<dbReference type="HAMAP" id="MF_01416">
    <property type="entry name" value="ATP_synth_delta_bact"/>
    <property type="match status" value="1"/>
</dbReference>
<evidence type="ECO:0000313" key="9">
    <source>
        <dbReference type="EMBL" id="GGF72633.1"/>
    </source>
</evidence>
<keyword evidence="8" id="KW-1003">Cell membrane</keyword>
<keyword evidence="10" id="KW-1185">Reference proteome</keyword>
<gene>
    <name evidence="8 9" type="primary">atpH</name>
    <name evidence="9" type="ORF">GCM10011332_28240</name>
</gene>
<keyword evidence="4 8" id="KW-0406">Ion transport</keyword>
<comment type="function">
    <text evidence="8">This protein is part of the stalk that links CF(0) to CF(1). It either transmits conformational changes from CF(0) to CF(1) or is implicated in proton conduction.</text>
</comment>
<evidence type="ECO:0000256" key="5">
    <source>
        <dbReference type="ARBA" id="ARBA00023136"/>
    </source>
</evidence>
<evidence type="ECO:0000256" key="2">
    <source>
        <dbReference type="ARBA" id="ARBA00022448"/>
    </source>
</evidence>
<dbReference type="InterPro" id="IPR026015">
    <property type="entry name" value="ATP_synth_OSCP/delta_N_sf"/>
</dbReference>
<evidence type="ECO:0000256" key="4">
    <source>
        <dbReference type="ARBA" id="ARBA00023065"/>
    </source>
</evidence>
<name>A0A917C547_9PROT</name>
<reference evidence="9" key="1">
    <citation type="journal article" date="2014" name="Int. J. Syst. Evol. Microbiol.">
        <title>Complete genome sequence of Corynebacterium casei LMG S-19264T (=DSM 44701T), isolated from a smear-ripened cheese.</title>
        <authorList>
            <consortium name="US DOE Joint Genome Institute (JGI-PGF)"/>
            <person name="Walter F."/>
            <person name="Albersmeier A."/>
            <person name="Kalinowski J."/>
            <person name="Ruckert C."/>
        </authorList>
    </citation>
    <scope>NUCLEOTIDE SEQUENCE</scope>
    <source>
        <strain evidence="9">CGMCC 1.15254</strain>
    </source>
</reference>
<dbReference type="PROSITE" id="PS00389">
    <property type="entry name" value="ATPASE_DELTA"/>
    <property type="match status" value="1"/>
</dbReference>
<dbReference type="GO" id="GO:0046933">
    <property type="term" value="F:proton-transporting ATP synthase activity, rotational mechanism"/>
    <property type="evidence" value="ECO:0007669"/>
    <property type="project" value="UniProtKB-UniRule"/>
</dbReference>
<dbReference type="RefSeq" id="WP_188666422.1">
    <property type="nucleotide sequence ID" value="NZ_BMHV01000025.1"/>
</dbReference>
<dbReference type="InterPro" id="IPR000711">
    <property type="entry name" value="ATPase_OSCP/dsu"/>
</dbReference>
<dbReference type="AlphaFoldDB" id="A0A917C547"/>
<evidence type="ECO:0000256" key="3">
    <source>
        <dbReference type="ARBA" id="ARBA00022781"/>
    </source>
</evidence>
<protein>
    <recommendedName>
        <fullName evidence="8">ATP synthase subunit delta</fullName>
    </recommendedName>
    <alternativeName>
        <fullName evidence="8">ATP synthase F(1) sector subunit delta</fullName>
    </alternativeName>
    <alternativeName>
        <fullName evidence="8">F-type ATPase subunit delta</fullName>
        <shortName evidence="8">F-ATPase subunit delta</shortName>
    </alternativeName>
</protein>
<organism evidence="9 10">
    <name type="scientific">Terasakiella brassicae</name>
    <dbReference type="NCBI Taxonomy" id="1634917"/>
    <lineage>
        <taxon>Bacteria</taxon>
        <taxon>Pseudomonadati</taxon>
        <taxon>Pseudomonadota</taxon>
        <taxon>Alphaproteobacteria</taxon>
        <taxon>Rhodospirillales</taxon>
        <taxon>Terasakiellaceae</taxon>
        <taxon>Terasakiella</taxon>
    </lineage>
</organism>
<evidence type="ECO:0000256" key="6">
    <source>
        <dbReference type="ARBA" id="ARBA00023196"/>
    </source>
</evidence>